<dbReference type="AlphaFoldDB" id="W5SGD0"/>
<name>W5SGD0_9SPIR</name>
<sequence>MVFSSSRGDILAFLEALESSLSKSFSFELYINKKDISSTAYYFYEVSLDDNWKEFINNNPTFPQKENETLKVINKNGIDNLKKILTKLSSHEKLKNFILSDNFNKKEI</sequence>
<dbReference type="HOGENOM" id="CLU_2191939_0_0_12"/>
<reference evidence="1" key="1">
    <citation type="submission" date="2013-02" db="EMBL/GenBank/DDBJ databases">
        <title>Comparative genomics of Borrelia species.</title>
        <authorList>
            <person name="Schwan T.G."/>
            <person name="Raffel S.J."/>
            <person name="Porcella S.F."/>
        </authorList>
    </citation>
    <scope>NUCLEOTIDE SEQUENCE</scope>
    <source>
        <strain evidence="1">FR64b</strain>
        <plasmid evidence="1">unnamed</plasmid>
    </source>
</reference>
<protein>
    <submittedName>
        <fullName evidence="1">Uncharacterized protein</fullName>
    </submittedName>
</protein>
<accession>W5SGD0</accession>
<organism evidence="1">
    <name type="scientific">Borrelia miyamotoi FR64b</name>
    <dbReference type="NCBI Taxonomy" id="1292392"/>
    <lineage>
        <taxon>Bacteria</taxon>
        <taxon>Pseudomonadati</taxon>
        <taxon>Spirochaetota</taxon>
        <taxon>Spirochaetia</taxon>
        <taxon>Spirochaetales</taxon>
        <taxon>Borreliaceae</taxon>
        <taxon>Borrelia</taxon>
    </lineage>
</organism>
<proteinExistence type="predicted"/>
<keyword evidence="1" id="KW-0614">Plasmid</keyword>
<gene>
    <name evidence="1" type="ORF">BOM_1377</name>
</gene>
<evidence type="ECO:0000313" key="1">
    <source>
        <dbReference type="EMBL" id="AHH05920.1"/>
    </source>
</evidence>
<dbReference type="EMBL" id="CP004245">
    <property type="protein sequence ID" value="AHH05920.1"/>
    <property type="molecule type" value="Genomic_DNA"/>
</dbReference>
<geneLocation type="plasmid" evidence="1">
    <name>unnamed</name>
</geneLocation>